<protein>
    <submittedName>
        <fullName evidence="1">Uncharacterized protein</fullName>
    </submittedName>
</protein>
<gene>
    <name evidence="1" type="ORF">HMP0015_0053</name>
</gene>
<dbReference type="EMBL" id="ADMT01000026">
    <property type="protein sequence ID" value="EFF84471.1"/>
    <property type="molecule type" value="Genomic_DNA"/>
</dbReference>
<reference evidence="2" key="1">
    <citation type="submission" date="2010-03" db="EMBL/GenBank/DDBJ databases">
        <title>Complete sequence of Mobiluncus curtisii ATCC 43063.</title>
        <authorList>
            <person name="Muzny D."/>
            <person name="Qin X."/>
            <person name="Deng J."/>
            <person name="Jiang H."/>
            <person name="Liu Y."/>
            <person name="Qu J."/>
            <person name="Song X.-Z."/>
            <person name="Zhang L."/>
            <person name="Thornton R."/>
            <person name="Coyle M."/>
            <person name="Francisco L."/>
            <person name="Jackson L."/>
            <person name="Javaid M."/>
            <person name="Korchina V."/>
            <person name="Kovar C."/>
            <person name="Mata R."/>
            <person name="Mathew T."/>
            <person name="Ngo R."/>
            <person name="Nguyen L."/>
            <person name="Nguyen N."/>
            <person name="Okwuonu G."/>
            <person name="Ongeri F."/>
            <person name="Pham C."/>
            <person name="Simmons D."/>
            <person name="Wilczek-Boney K."/>
            <person name="Hale W."/>
            <person name="Jakkamsetti A."/>
            <person name="Pham P."/>
            <person name="Ruth R."/>
            <person name="San Lucas F."/>
            <person name="Warren J."/>
            <person name="Zhang J."/>
            <person name="Zhao Z."/>
            <person name="Zhou C."/>
            <person name="Zhu D."/>
            <person name="Lee S."/>
            <person name="Bess C."/>
            <person name="Blankenburg K."/>
            <person name="Forbes L."/>
            <person name="Fu Q."/>
            <person name="Gubbala S."/>
            <person name="Hirani K."/>
            <person name="Jayaseelan J.C."/>
            <person name="Lara F."/>
            <person name="Munidasa M."/>
            <person name="Palculict T."/>
            <person name="Patil S."/>
            <person name="Pu L.-L."/>
            <person name="Saada N."/>
            <person name="Tang L."/>
            <person name="Weissenberger G."/>
            <person name="Zhu Y."/>
            <person name="Hemphill L."/>
            <person name="Shang Y."/>
            <person name="Youmans B."/>
            <person name="Ayvaz T."/>
            <person name="Ross M."/>
            <person name="Santibanez J."/>
            <person name="Aqrawi P."/>
            <person name="Gross S."/>
            <person name="Joshi V."/>
            <person name="Fowler G."/>
            <person name="Nazareth L."/>
            <person name="Reid J."/>
            <person name="Worley K."/>
            <person name="Petrosino J."/>
            <person name="Highlander S."/>
            <person name="Gibbs R."/>
            <person name="Gibbs R."/>
        </authorList>
    </citation>
    <scope>NUCLEOTIDE SEQUENCE [LARGE SCALE GENOMIC DNA]</scope>
    <source>
        <strain evidence="2">ATCC 19194</strain>
    </source>
</reference>
<organism evidence="1 2">
    <name type="scientific">Acinetobacter haemolyticus ATCC 19194</name>
    <dbReference type="NCBI Taxonomy" id="707232"/>
    <lineage>
        <taxon>Bacteria</taxon>
        <taxon>Pseudomonadati</taxon>
        <taxon>Pseudomonadota</taxon>
        <taxon>Gammaproteobacteria</taxon>
        <taxon>Moraxellales</taxon>
        <taxon>Moraxellaceae</taxon>
        <taxon>Acinetobacter</taxon>
    </lineage>
</organism>
<name>D4XK11_ACIHA</name>
<evidence type="ECO:0000313" key="1">
    <source>
        <dbReference type="EMBL" id="EFF84471.1"/>
    </source>
</evidence>
<sequence length="46" mass="5551">MICVWEKIIIPEIKNINIVITELYNRIHYLSILLDQHLNLILLHLQ</sequence>
<dbReference type="AlphaFoldDB" id="D4XK11"/>
<dbReference type="HOGENOM" id="CLU_3178973_0_0_6"/>
<evidence type="ECO:0000313" key="2">
    <source>
        <dbReference type="Proteomes" id="UP000003085"/>
    </source>
</evidence>
<proteinExistence type="predicted"/>
<comment type="caution">
    <text evidence="1">The sequence shown here is derived from an EMBL/GenBank/DDBJ whole genome shotgun (WGS) entry which is preliminary data.</text>
</comment>
<accession>D4XK11</accession>
<dbReference type="Proteomes" id="UP000003085">
    <property type="component" value="Unassembled WGS sequence"/>
</dbReference>